<evidence type="ECO:0000313" key="23">
    <source>
        <dbReference type="Proteomes" id="UP000184222"/>
    </source>
</evidence>
<evidence type="ECO:0000313" key="14">
    <source>
        <dbReference type="EMBL" id="API87153.1"/>
    </source>
</evidence>
<evidence type="ECO:0000256" key="1">
    <source>
        <dbReference type="ARBA" id="ARBA00001968"/>
    </source>
</evidence>
<dbReference type="KEGG" id="frx:F7310_07185"/>
<dbReference type="EMBL" id="CP016796">
    <property type="protein sequence ID" value="API86146.1"/>
    <property type="molecule type" value="Genomic_DNA"/>
</dbReference>
<dbReference type="PANTHER" id="PTHR23080">
    <property type="entry name" value="THAP DOMAIN PROTEIN"/>
    <property type="match status" value="1"/>
</dbReference>
<evidence type="ECO:0000313" key="20">
    <source>
        <dbReference type="EMBL" id="API87654.1"/>
    </source>
</evidence>
<evidence type="ECO:0000313" key="15">
    <source>
        <dbReference type="EMBL" id="API87219.1"/>
    </source>
</evidence>
<evidence type="ECO:0000313" key="16">
    <source>
        <dbReference type="EMBL" id="API87235.1"/>
    </source>
</evidence>
<comment type="cofactor">
    <cofactor evidence="1">
        <name>a divalent metal cation</name>
        <dbReference type="ChEBI" id="CHEBI:60240"/>
    </cofactor>
</comment>
<dbReference type="KEGG" id="frx:F7310_09855"/>
<dbReference type="EMBL" id="CP016796">
    <property type="protein sequence ID" value="API86764.1"/>
    <property type="molecule type" value="Genomic_DNA"/>
</dbReference>
<dbReference type="KEGG" id="frx:F7310_07520"/>
<dbReference type="KEGG" id="frx:F7310_06015"/>
<evidence type="ECO:0000313" key="5">
    <source>
        <dbReference type="EMBL" id="API85845.1"/>
    </source>
</evidence>
<proteinExistence type="predicted"/>
<evidence type="ECO:0000313" key="12">
    <source>
        <dbReference type="EMBL" id="API86937.1"/>
    </source>
</evidence>
<dbReference type="InterPro" id="IPR027806">
    <property type="entry name" value="HARBI1_dom"/>
</dbReference>
<dbReference type="RefSeq" id="WP_072711046.1">
    <property type="nucleotide sequence ID" value="NZ_CP016796.1"/>
</dbReference>
<keyword evidence="2" id="KW-0479">Metal-binding</keyword>
<evidence type="ECO:0000313" key="9">
    <source>
        <dbReference type="EMBL" id="API86389.1"/>
    </source>
</evidence>
<dbReference type="KEGG" id="frx:F7310_01730"/>
<gene>
    <name evidence="5" type="ORF">F7310_00070</name>
    <name evidence="6" type="ORF">F7310_00760</name>
    <name evidence="7" type="ORF">F7310_01710</name>
    <name evidence="8" type="ORF">F7310_01730</name>
    <name evidence="9" type="ORF">F7310_03035</name>
    <name evidence="10" type="ORF">F7310_05070</name>
    <name evidence="11" type="ORF">F7310_05885</name>
    <name evidence="12" type="ORF">F7310_06015</name>
    <name evidence="13" type="ORF">F7310_06030</name>
    <name evidence="14" type="ORF">F7310_07185</name>
    <name evidence="15" type="ORF">F7310_07520</name>
    <name evidence="16" type="ORF">F7310_07620</name>
    <name evidence="17" type="ORF">F7310_08250</name>
    <name evidence="18" type="ORF">F7310_09855</name>
    <name evidence="19" type="ORF">F7310_09890</name>
    <name evidence="20" type="ORF">F7310_09965</name>
    <name evidence="21" type="ORF">F7310_10065</name>
    <name evidence="22" type="ORF">F7310_10190</name>
</gene>
<dbReference type="EMBL" id="CP016796">
    <property type="protein sequence ID" value="API86149.1"/>
    <property type="molecule type" value="Genomic_DNA"/>
</dbReference>
<accession>A0A1L4BQM5</accession>
<evidence type="ECO:0000313" key="11">
    <source>
        <dbReference type="EMBL" id="API86913.1"/>
    </source>
</evidence>
<dbReference type="EMBL" id="CP016796">
    <property type="protein sequence ID" value="API85973.1"/>
    <property type="molecule type" value="Genomic_DNA"/>
</dbReference>
<dbReference type="OrthoDB" id="5625347at2"/>
<dbReference type="KEGG" id="frx:F7310_06030"/>
<dbReference type="KEGG" id="frx:F7310_08250"/>
<evidence type="ECO:0000259" key="4">
    <source>
        <dbReference type="Pfam" id="PF13613"/>
    </source>
</evidence>
<dbReference type="EMBL" id="CP016796">
    <property type="protein sequence ID" value="API87219.1"/>
    <property type="molecule type" value="Genomic_DNA"/>
</dbReference>
<dbReference type="EMBL" id="CP016796">
    <property type="protein sequence ID" value="API87633.1"/>
    <property type="molecule type" value="Genomic_DNA"/>
</dbReference>
<evidence type="ECO:0000313" key="6">
    <source>
        <dbReference type="EMBL" id="API85973.1"/>
    </source>
</evidence>
<evidence type="ECO:0000313" key="10">
    <source>
        <dbReference type="EMBL" id="API86764.1"/>
    </source>
</evidence>
<evidence type="ECO:0000313" key="7">
    <source>
        <dbReference type="EMBL" id="API86146.1"/>
    </source>
</evidence>
<dbReference type="EMBL" id="CP016796">
    <property type="protein sequence ID" value="API87654.1"/>
    <property type="molecule type" value="Genomic_DNA"/>
</dbReference>
<dbReference type="KEGG" id="frx:F7310_07620"/>
<evidence type="ECO:0000313" key="19">
    <source>
        <dbReference type="EMBL" id="API87639.1"/>
    </source>
</evidence>
<dbReference type="PANTHER" id="PTHR23080:SF141">
    <property type="entry name" value="TRANSPOSASE HELIX-TURN-HELIX DOMAIN-CONTAINING PROTEIN"/>
    <property type="match status" value="1"/>
</dbReference>
<dbReference type="EMBL" id="CP016796">
    <property type="protein sequence ID" value="API87674.1"/>
    <property type="molecule type" value="Genomic_DNA"/>
</dbReference>
<evidence type="ECO:0000313" key="22">
    <source>
        <dbReference type="EMBL" id="API87697.1"/>
    </source>
</evidence>
<dbReference type="KEGG" id="frx:F7310_03035"/>
<dbReference type="KEGG" id="frx:F7310_00070"/>
<dbReference type="EMBL" id="CP016796">
    <property type="protein sequence ID" value="API87357.1"/>
    <property type="molecule type" value="Genomic_DNA"/>
</dbReference>
<evidence type="ECO:0000313" key="18">
    <source>
        <dbReference type="EMBL" id="API87633.1"/>
    </source>
</evidence>
<dbReference type="EMBL" id="CP016796">
    <property type="protein sequence ID" value="API87153.1"/>
    <property type="molecule type" value="Genomic_DNA"/>
</dbReference>
<dbReference type="KEGG" id="frx:F7310_09965"/>
<feature type="domain" description="Transposase Helix-turn-helix" evidence="4">
    <location>
        <begin position="54"/>
        <end position="97"/>
    </location>
</feature>
<dbReference type="KEGG" id="frx:F7310_09890"/>
<dbReference type="EMBL" id="CP016796">
    <property type="protein sequence ID" value="API87235.1"/>
    <property type="molecule type" value="Genomic_DNA"/>
</dbReference>
<evidence type="ECO:0000313" key="21">
    <source>
        <dbReference type="EMBL" id="API87674.1"/>
    </source>
</evidence>
<reference evidence="8 23" key="1">
    <citation type="journal article" date="2016" name="Appl. Environ. Microbiol.">
        <title>Whole genome relationships among Francisella bacteria of diverse origin define new species and provide specific regions for detection.</title>
        <authorList>
            <person name="Challacombe J.F."/>
            <person name="Petersen J.M."/>
            <person name="Gallegos-Graves V."/>
            <person name="Hodge D."/>
            <person name="Pillai S."/>
            <person name="Kuske C.R."/>
        </authorList>
    </citation>
    <scope>NUCLEOTIDE SEQUENCE [LARGE SCALE GENOMIC DNA]</scope>
    <source>
        <strain evidence="23">TX07-7310</strain>
        <strain evidence="8">TX077310</strain>
    </source>
</reference>
<dbReference type="Pfam" id="PF13613">
    <property type="entry name" value="HTH_Tnp_4"/>
    <property type="match status" value="1"/>
</dbReference>
<dbReference type="EMBL" id="CP016796">
    <property type="protein sequence ID" value="API86937.1"/>
    <property type="molecule type" value="Genomic_DNA"/>
</dbReference>
<dbReference type="EMBL" id="CP016796">
    <property type="protein sequence ID" value="API85845.1"/>
    <property type="molecule type" value="Genomic_DNA"/>
</dbReference>
<dbReference type="KEGG" id="frx:F7310_01710"/>
<dbReference type="KEGG" id="frx:F7310_00760"/>
<evidence type="ECO:0000313" key="8">
    <source>
        <dbReference type="EMBL" id="API86149.1"/>
    </source>
</evidence>
<dbReference type="KEGG" id="frx:F7310_10065"/>
<evidence type="ECO:0000259" key="3">
    <source>
        <dbReference type="Pfam" id="PF13359"/>
    </source>
</evidence>
<evidence type="ECO:0000256" key="2">
    <source>
        <dbReference type="ARBA" id="ARBA00022723"/>
    </source>
</evidence>
<dbReference type="KEGG" id="frx:F7310_05070"/>
<evidence type="ECO:0008006" key="24">
    <source>
        <dbReference type="Google" id="ProtNLM"/>
    </source>
</evidence>
<name>A0A1L4BQM5_9GAMM</name>
<dbReference type="EMBL" id="CP016796">
    <property type="protein sequence ID" value="API87697.1"/>
    <property type="molecule type" value="Genomic_DNA"/>
</dbReference>
<dbReference type="Pfam" id="PF13359">
    <property type="entry name" value="DDE_Tnp_4"/>
    <property type="match status" value="1"/>
</dbReference>
<dbReference type="KEGG" id="frx:F7310_05885"/>
<dbReference type="EMBL" id="CP016796">
    <property type="protein sequence ID" value="API86913.1"/>
    <property type="molecule type" value="Genomic_DNA"/>
</dbReference>
<dbReference type="GO" id="GO:0046872">
    <property type="term" value="F:metal ion binding"/>
    <property type="evidence" value="ECO:0007669"/>
    <property type="project" value="UniProtKB-KW"/>
</dbReference>
<dbReference type="AlphaFoldDB" id="A0A1L4BQM5"/>
<dbReference type="EMBL" id="CP016796">
    <property type="protein sequence ID" value="API86940.1"/>
    <property type="molecule type" value="Genomic_DNA"/>
</dbReference>
<sequence>MQISYAILSKKARIFRKLTGLKLKHFNKILTDASKSLDEGFPRIGRKPKVDNHADRLLLVLIYYRCYMTQEFLGYLIGLDESNVNRLIRRVELLLVKEIHIKKDRSMTNQKVERLLIDATEQPIQRPKKLKRRKANYSGKKKSHTQKVEIAISEAGQIVNVSKVYPGSVHDITVRRKSDKLARDVDKYCDNGYQGIQNESTKVKLPYKKPKGGSLSIEQKNYNKWLSKIRIYVEHKIAEIKKFRILGETYRSFGKKANLRFNLVAGIVNLQNGF</sequence>
<dbReference type="EMBL" id="CP016796">
    <property type="protein sequence ID" value="API87639.1"/>
    <property type="molecule type" value="Genomic_DNA"/>
</dbReference>
<dbReference type="KEGG" id="frx:F7310_10190"/>
<dbReference type="Proteomes" id="UP000184222">
    <property type="component" value="Chromosome"/>
</dbReference>
<dbReference type="InterPro" id="IPR027805">
    <property type="entry name" value="Transposase_HTH_dom"/>
</dbReference>
<organism evidence="8 23">
    <name type="scientific">Francisella uliginis</name>
    <dbReference type="NCBI Taxonomy" id="573570"/>
    <lineage>
        <taxon>Bacteria</taxon>
        <taxon>Pseudomonadati</taxon>
        <taxon>Pseudomonadota</taxon>
        <taxon>Gammaproteobacteria</taxon>
        <taxon>Thiotrichales</taxon>
        <taxon>Francisellaceae</taxon>
        <taxon>Francisella</taxon>
    </lineage>
</organism>
<feature type="domain" description="DDE Tnp4" evidence="3">
    <location>
        <begin position="117"/>
        <end position="252"/>
    </location>
</feature>
<protein>
    <recommendedName>
        <fullName evidence="24">Transposase</fullName>
    </recommendedName>
</protein>
<evidence type="ECO:0000313" key="13">
    <source>
        <dbReference type="EMBL" id="API86940.1"/>
    </source>
</evidence>
<evidence type="ECO:0000313" key="17">
    <source>
        <dbReference type="EMBL" id="API87357.1"/>
    </source>
</evidence>
<keyword evidence="23" id="KW-1185">Reference proteome</keyword>
<dbReference type="EMBL" id="CP016796">
    <property type="protein sequence ID" value="API86389.1"/>
    <property type="molecule type" value="Genomic_DNA"/>
</dbReference>